<accession>A0A8J6XTR2</accession>
<dbReference type="InterPro" id="IPR020830">
    <property type="entry name" value="GlycerAld_3-P_DH_AS"/>
</dbReference>
<dbReference type="AlphaFoldDB" id="A0A8J6XTR2"/>
<evidence type="ECO:0000313" key="2">
    <source>
        <dbReference type="Proteomes" id="UP000648239"/>
    </source>
</evidence>
<dbReference type="EMBL" id="JACXWD010000002">
    <property type="protein sequence ID" value="MBD3866681.1"/>
    <property type="molecule type" value="Genomic_DNA"/>
</dbReference>
<dbReference type="GO" id="GO:0016620">
    <property type="term" value="F:oxidoreductase activity, acting on the aldehyde or oxo group of donors, NAD or NADP as acceptor"/>
    <property type="evidence" value="ECO:0007669"/>
    <property type="project" value="InterPro"/>
</dbReference>
<protein>
    <recommendedName>
        <fullName evidence="3">Glyceraldehyde-3-phosphate dehydrogenase</fullName>
    </recommendedName>
</protein>
<dbReference type="Gene3D" id="3.30.360.10">
    <property type="entry name" value="Dihydrodipicolinate Reductase, domain 2"/>
    <property type="match status" value="1"/>
</dbReference>
<sequence length="357" mass="39465">MSSNAVVHVIGTGTIGEPLIGLLTSMKDHLGIDEVTFHKRTPLLTDRSKVKDLIRRGAKLCTDDPAVKGFQDLGMEPTFETVEALKRASVVIDCTPSGVGTSNKNEYYEKFTSDTLGFIAQGSEFGFGKPYARGVNDHSLVRGEDQFIQVVSCNTHNLSVLLETLALDDGGPANLVDGRFVCMRRANDISQDGGFVPAPQVGTHNDARFGTHHARDAWHLFKTLGYDLNIFSSAIKLNSQYMHTIFFDIKVKNPTDKDKLLEKIQANDRVAITYKTSANAVFSYGRDHGHFGRILNTTVLPVTSLTVRNDNEVIGYCFTPQDGNSLLSSVSAATWLLYPDDYEDRIQCLKDFFTDEV</sequence>
<organism evidence="1 2">
    <name type="scientific">Candidatus Polarisedimenticola svalbardensis</name>
    <dbReference type="NCBI Taxonomy" id="2886004"/>
    <lineage>
        <taxon>Bacteria</taxon>
        <taxon>Pseudomonadati</taxon>
        <taxon>Acidobacteriota</taxon>
        <taxon>Candidatus Polarisedimenticolia</taxon>
        <taxon>Candidatus Polarisedimenticolales</taxon>
        <taxon>Candidatus Polarisedimenticolaceae</taxon>
        <taxon>Candidatus Polarisedimenticola</taxon>
    </lineage>
</organism>
<dbReference type="Gene3D" id="3.40.50.720">
    <property type="entry name" value="NAD(P)-binding Rossmann-like Domain"/>
    <property type="match status" value="1"/>
</dbReference>
<dbReference type="Proteomes" id="UP000648239">
    <property type="component" value="Unassembled WGS sequence"/>
</dbReference>
<dbReference type="PROSITE" id="PS00071">
    <property type="entry name" value="GAPDH"/>
    <property type="match status" value="1"/>
</dbReference>
<evidence type="ECO:0008006" key="3">
    <source>
        <dbReference type="Google" id="ProtNLM"/>
    </source>
</evidence>
<name>A0A8J6XTR2_9BACT</name>
<proteinExistence type="predicted"/>
<reference evidence="1 2" key="1">
    <citation type="submission" date="2020-08" db="EMBL/GenBank/DDBJ databases">
        <title>Acidobacteriota in marine sediments use diverse sulfur dissimilation pathways.</title>
        <authorList>
            <person name="Wasmund K."/>
        </authorList>
    </citation>
    <scope>NUCLEOTIDE SEQUENCE [LARGE SCALE GENOMIC DNA]</scope>
    <source>
        <strain evidence="1">MAG AM4</strain>
    </source>
</reference>
<dbReference type="CDD" id="cd18127">
    <property type="entry name" value="GAPDH_II_C"/>
    <property type="match status" value="1"/>
</dbReference>
<dbReference type="CDD" id="cd02278">
    <property type="entry name" value="GAPDH_II_N"/>
    <property type="match status" value="1"/>
</dbReference>
<comment type="caution">
    <text evidence="1">The sequence shown here is derived from an EMBL/GenBank/DDBJ whole genome shotgun (WGS) entry which is preliminary data.</text>
</comment>
<gene>
    <name evidence="1" type="ORF">IFK94_01010</name>
</gene>
<evidence type="ECO:0000313" key="1">
    <source>
        <dbReference type="EMBL" id="MBD3866681.1"/>
    </source>
</evidence>
<dbReference type="SUPFAM" id="SSF55347">
    <property type="entry name" value="Glyceraldehyde-3-phosphate dehydrogenase-like, C-terminal domain"/>
    <property type="match status" value="1"/>
</dbReference>